<reference evidence="2 3" key="1">
    <citation type="submission" date="2017-10" db="EMBL/GenBank/DDBJ databases">
        <title>The draft genome sequence of Lewinella nigricans NBRC 102662.</title>
        <authorList>
            <person name="Wang K."/>
        </authorList>
    </citation>
    <scope>NUCLEOTIDE SEQUENCE [LARGE SCALE GENOMIC DNA]</scope>
    <source>
        <strain evidence="2 3">NBRC 102662</strain>
    </source>
</reference>
<protein>
    <submittedName>
        <fullName evidence="2">Uncharacterized protein</fullName>
    </submittedName>
</protein>
<evidence type="ECO:0000256" key="1">
    <source>
        <dbReference type="SAM" id="Phobius"/>
    </source>
</evidence>
<dbReference type="EMBL" id="PDUD01000052">
    <property type="protein sequence ID" value="PHN01572.1"/>
    <property type="molecule type" value="Genomic_DNA"/>
</dbReference>
<dbReference type="AlphaFoldDB" id="A0A2D0MZ62"/>
<evidence type="ECO:0000313" key="2">
    <source>
        <dbReference type="EMBL" id="PHN01572.1"/>
    </source>
</evidence>
<proteinExistence type="predicted"/>
<feature type="transmembrane region" description="Helical" evidence="1">
    <location>
        <begin position="35"/>
        <end position="56"/>
    </location>
</feature>
<keyword evidence="3" id="KW-1185">Reference proteome</keyword>
<dbReference type="RefSeq" id="WP_099155005.1">
    <property type="nucleotide sequence ID" value="NZ_PDUD01000052.1"/>
</dbReference>
<keyword evidence="1" id="KW-1133">Transmembrane helix</keyword>
<keyword evidence="1" id="KW-0472">Membrane</keyword>
<accession>A0A2D0MZ62</accession>
<feature type="transmembrane region" description="Helical" evidence="1">
    <location>
        <begin position="63"/>
        <end position="81"/>
    </location>
</feature>
<feature type="transmembrane region" description="Helical" evidence="1">
    <location>
        <begin position="101"/>
        <end position="119"/>
    </location>
</feature>
<organism evidence="2 3">
    <name type="scientific">Flavilitoribacter nigricans (strain ATCC 23147 / DSM 23189 / NBRC 102662 / NCIMB 1420 / SS-2)</name>
    <name type="common">Lewinella nigricans</name>
    <dbReference type="NCBI Taxonomy" id="1122177"/>
    <lineage>
        <taxon>Bacteria</taxon>
        <taxon>Pseudomonadati</taxon>
        <taxon>Bacteroidota</taxon>
        <taxon>Saprospiria</taxon>
        <taxon>Saprospirales</taxon>
        <taxon>Lewinellaceae</taxon>
        <taxon>Flavilitoribacter</taxon>
    </lineage>
</organism>
<comment type="caution">
    <text evidence="2">The sequence shown here is derived from an EMBL/GenBank/DDBJ whole genome shotgun (WGS) entry which is preliminary data.</text>
</comment>
<name>A0A2D0MZ62_FLAN2</name>
<sequence>MRRYALGLVLFSVFILVFGFITGKISSESFQYISIPGLFFAVVKSLVVVLVLLLALMASIPSFLIDFILLFVTDYDFPILSNLWNVCWDGVTLNWFWTETTGSSLFFGALILLLISGAFSRRRW</sequence>
<gene>
    <name evidence="2" type="ORF">CRP01_36335</name>
</gene>
<keyword evidence="1" id="KW-0812">Transmembrane</keyword>
<dbReference type="Proteomes" id="UP000223913">
    <property type="component" value="Unassembled WGS sequence"/>
</dbReference>
<evidence type="ECO:0000313" key="3">
    <source>
        <dbReference type="Proteomes" id="UP000223913"/>
    </source>
</evidence>